<accession>A0A2W1BZD4</accession>
<dbReference type="EMBL" id="KZ149893">
    <property type="protein sequence ID" value="PZC78944.1"/>
    <property type="molecule type" value="Genomic_DNA"/>
</dbReference>
<dbReference type="Gene3D" id="2.80.10.50">
    <property type="match status" value="1"/>
</dbReference>
<dbReference type="InterPro" id="IPR042046">
    <property type="entry name" value="Lipoprotein_11_N"/>
</dbReference>
<keyword evidence="1" id="KW-0732">Signal</keyword>
<sequence length="439" mass="49575">MYSITNWKNAKKPNYNTNVDKLFPYSEVPYLGEYNLVKIPVSLNNLIQHVDYWGEGRIVSEGGINGFTNCYNVHHQYHVVSGGADRDSKIPNRIPVASCSECDTSAYIRDNSVITVTVTDASRINTSCAKDIARIVNNDLGRVIVYGSQSNSSETLTLALELERKGLYACPQVDLPEDLQGLKFDSHVAFLNNLEANNCLYKNITNSNYERAISMTQMLANVENGQIIDQVVTKLINDAPRTAMSYAYKLWNGGARDLVRKHFRKSFAYILNEDPVTIANLKFHQPLKLDMDTDSYGDRLVWGDNACNLSSERVSWKLIPVWDNDGVTFKLYNIDCSMYLKLDVNVDNIGDRQAWGSNNSDELRHRYYLEPGFKNGSLVFHIVNCEYKQGLKMAVAVDEIGDRGLWGHGGSSIDDSRLCWLIKPFSDPSVDESDLLFRL</sequence>
<dbReference type="OrthoDB" id="7401160at2759"/>
<keyword evidence="3" id="KW-1185">Reference proteome</keyword>
<proteinExistence type="predicted"/>
<evidence type="ECO:0000256" key="1">
    <source>
        <dbReference type="ARBA" id="ARBA00022729"/>
    </source>
</evidence>
<name>A0A2W1BZD4_HELAM</name>
<dbReference type="GO" id="GO:0005576">
    <property type="term" value="C:extracellular region"/>
    <property type="evidence" value="ECO:0007669"/>
    <property type="project" value="InterPro"/>
</dbReference>
<dbReference type="Proteomes" id="UP000249218">
    <property type="component" value="Unassembled WGS sequence"/>
</dbReference>
<protein>
    <submittedName>
        <fullName evidence="2">Uncharacterized protein</fullName>
    </submittedName>
</protein>
<dbReference type="AlphaFoldDB" id="A0A2W1BZD4"/>
<evidence type="ECO:0000313" key="2">
    <source>
        <dbReference type="EMBL" id="PZC78944.1"/>
    </source>
</evidence>
<gene>
    <name evidence="2" type="primary">HaOG217034</name>
    <name evidence="2" type="ORF">B5X24_HaOG217034</name>
</gene>
<evidence type="ECO:0000313" key="3">
    <source>
        <dbReference type="Proteomes" id="UP000249218"/>
    </source>
</evidence>
<dbReference type="Gene3D" id="1.10.10.2400">
    <property type="entry name" value="Lepidopteran low molecular weight (30 kD) lipoprotein, N-terminal domain"/>
    <property type="match status" value="1"/>
</dbReference>
<dbReference type="InterPro" id="IPR004943">
    <property type="entry name" value="Lipoprotein_11"/>
</dbReference>
<organism evidence="2 3">
    <name type="scientific">Helicoverpa armigera</name>
    <name type="common">Cotton bollworm</name>
    <name type="synonym">Heliothis armigera</name>
    <dbReference type="NCBI Taxonomy" id="29058"/>
    <lineage>
        <taxon>Eukaryota</taxon>
        <taxon>Metazoa</taxon>
        <taxon>Ecdysozoa</taxon>
        <taxon>Arthropoda</taxon>
        <taxon>Hexapoda</taxon>
        <taxon>Insecta</taxon>
        <taxon>Pterygota</taxon>
        <taxon>Neoptera</taxon>
        <taxon>Endopterygota</taxon>
        <taxon>Lepidoptera</taxon>
        <taxon>Glossata</taxon>
        <taxon>Ditrysia</taxon>
        <taxon>Noctuoidea</taxon>
        <taxon>Noctuidae</taxon>
        <taxon>Heliothinae</taxon>
        <taxon>Helicoverpa</taxon>
    </lineage>
</organism>
<dbReference type="Pfam" id="PF03260">
    <property type="entry name" value="Lipoprotein_11"/>
    <property type="match status" value="1"/>
</dbReference>
<reference evidence="2 3" key="1">
    <citation type="journal article" date="2017" name="BMC Biol.">
        <title>Genomic innovations, transcriptional plasticity and gene loss underlying the evolution and divergence of two highly polyphagous and invasive Helicoverpa pest species.</title>
        <authorList>
            <person name="Pearce S.L."/>
            <person name="Clarke D.F."/>
            <person name="East P.D."/>
            <person name="Elfekih S."/>
            <person name="Gordon K.H."/>
            <person name="Jermiin L.S."/>
            <person name="McGaughran A."/>
            <person name="Oakeshott J.G."/>
            <person name="Papanikolaou A."/>
            <person name="Perera O.P."/>
            <person name="Rane R.V."/>
            <person name="Richards S."/>
            <person name="Tay W.T."/>
            <person name="Walsh T.K."/>
            <person name="Anderson A."/>
            <person name="Anderson C.J."/>
            <person name="Asgari S."/>
            <person name="Board P.G."/>
            <person name="Bretschneider A."/>
            <person name="Campbell P.M."/>
            <person name="Chertemps T."/>
            <person name="Christeller J.T."/>
            <person name="Coppin C.W."/>
            <person name="Downes S.J."/>
            <person name="Duan G."/>
            <person name="Farnsworth C.A."/>
            <person name="Good R.T."/>
            <person name="Han L.B."/>
            <person name="Han Y.C."/>
            <person name="Hatje K."/>
            <person name="Horne I."/>
            <person name="Huang Y.P."/>
            <person name="Hughes D.S."/>
            <person name="Jacquin-Joly E."/>
            <person name="James W."/>
            <person name="Jhangiani S."/>
            <person name="Kollmar M."/>
            <person name="Kuwar S.S."/>
            <person name="Li S."/>
            <person name="Liu N.Y."/>
            <person name="Maibeche M.T."/>
            <person name="Miller J.R."/>
            <person name="Montagne N."/>
            <person name="Perry T."/>
            <person name="Qu J."/>
            <person name="Song S.V."/>
            <person name="Sutton G.G."/>
            <person name="Vogel H."/>
            <person name="Walenz B.P."/>
            <person name="Xu W."/>
            <person name="Zhang H.J."/>
            <person name="Zou Z."/>
            <person name="Batterham P."/>
            <person name="Edwards O.R."/>
            <person name="Feyereisen R."/>
            <person name="Gibbs R.A."/>
            <person name="Heckel D.G."/>
            <person name="McGrath A."/>
            <person name="Robin C."/>
            <person name="Scherer S.E."/>
            <person name="Worley K.C."/>
            <person name="Wu Y.D."/>
        </authorList>
    </citation>
    <scope>NUCLEOTIDE SEQUENCE [LARGE SCALE GENOMIC DNA]</scope>
    <source>
        <strain evidence="2">Harm_GR_Male_#8</strain>
        <tissue evidence="2">Whole organism</tissue>
    </source>
</reference>